<name>A0A2H1VAW4_SPOFR</name>
<proteinExistence type="predicted"/>
<accession>A0A2H1VAW4</accession>
<reference evidence="1" key="1">
    <citation type="submission" date="2016-07" db="EMBL/GenBank/DDBJ databases">
        <authorList>
            <person name="Bretaudeau A."/>
        </authorList>
    </citation>
    <scope>NUCLEOTIDE SEQUENCE</scope>
    <source>
        <strain evidence="1">Rice</strain>
        <tissue evidence="1">Whole body</tissue>
    </source>
</reference>
<dbReference type="AlphaFoldDB" id="A0A2H1VAW4"/>
<protein>
    <submittedName>
        <fullName evidence="1">SFRICE_032712</fullName>
    </submittedName>
</protein>
<dbReference type="EMBL" id="ODYU01001577">
    <property type="protein sequence ID" value="SOQ37993.1"/>
    <property type="molecule type" value="Genomic_DNA"/>
</dbReference>
<gene>
    <name evidence="1" type="ORF">SFRICE_032712</name>
</gene>
<evidence type="ECO:0000313" key="1">
    <source>
        <dbReference type="EMBL" id="SOQ37993.1"/>
    </source>
</evidence>
<organism evidence="1">
    <name type="scientific">Spodoptera frugiperda</name>
    <name type="common">Fall armyworm</name>
    <dbReference type="NCBI Taxonomy" id="7108"/>
    <lineage>
        <taxon>Eukaryota</taxon>
        <taxon>Metazoa</taxon>
        <taxon>Ecdysozoa</taxon>
        <taxon>Arthropoda</taxon>
        <taxon>Hexapoda</taxon>
        <taxon>Insecta</taxon>
        <taxon>Pterygota</taxon>
        <taxon>Neoptera</taxon>
        <taxon>Endopterygota</taxon>
        <taxon>Lepidoptera</taxon>
        <taxon>Glossata</taxon>
        <taxon>Ditrysia</taxon>
        <taxon>Noctuoidea</taxon>
        <taxon>Noctuidae</taxon>
        <taxon>Amphipyrinae</taxon>
        <taxon>Spodoptera</taxon>
    </lineage>
</organism>
<sequence length="116" mass="12518">MTSPALGEARGSVRLLLTKNHPVPSPAGAPVNPLETEKENLLFGGLTYHKLLCHILSWLLAGLQIGRLFSVSAAKTPCKSAHCLLLLYCGVNAAYPIYYNYSDAATKRCQRGVYAA</sequence>